<keyword evidence="2" id="KW-1185">Reference proteome</keyword>
<accession>A0ABN4X310</accession>
<name>A0ABN4X310_9HYPH</name>
<geneLocation type="plasmid" evidence="1 2">
    <name>unnamed2</name>
</geneLocation>
<protein>
    <submittedName>
        <fullName evidence="1">Uncharacterized protein</fullName>
    </submittedName>
</protein>
<evidence type="ECO:0000313" key="2">
    <source>
        <dbReference type="Proteomes" id="UP000188174"/>
    </source>
</evidence>
<reference evidence="1 2" key="1">
    <citation type="submission" date="2017-02" db="EMBL/GenBank/DDBJ databases">
        <authorList>
            <person name="Jeong S."/>
        </authorList>
    </citation>
    <scope>NUCLEOTIDE SEQUENCE [LARGE SCALE GENOMIC DNA]</scope>
    <source>
        <strain evidence="1 2">RMAR6-6</strain>
        <plasmid evidence="1 2">unnamed2</plasmid>
    </source>
</reference>
<keyword evidence="1" id="KW-0614">Plasmid</keyword>
<dbReference type="Proteomes" id="UP000188174">
    <property type="component" value="Plasmid unnamed2"/>
</dbReference>
<gene>
    <name evidence="1" type="ORF">B0E33_30595</name>
</gene>
<dbReference type="RefSeq" id="WP_077294796.1">
    <property type="nucleotide sequence ID" value="NZ_CP019632.1"/>
</dbReference>
<sequence length="119" mass="13494">MAEYRRKWASVDQLARMILEQAIGKQKPVLLSPETAVLVADRMLITDSDPFVRGLHFRVETWDREGKQPLELLVATQKISIGHDAFRTVMIDSPKDRTLLRHGIRVLRDSASEPEAGSD</sequence>
<proteinExistence type="predicted"/>
<dbReference type="EMBL" id="CP019632">
    <property type="protein sequence ID" value="AQQ08174.1"/>
    <property type="molecule type" value="Genomic_DNA"/>
</dbReference>
<evidence type="ECO:0000313" key="1">
    <source>
        <dbReference type="EMBL" id="AQQ08174.1"/>
    </source>
</evidence>
<organism evidence="1 2">
    <name type="scientific">Roseibium algicola</name>
    <dbReference type="NCBI Taxonomy" id="2857014"/>
    <lineage>
        <taxon>Bacteria</taxon>
        <taxon>Pseudomonadati</taxon>
        <taxon>Pseudomonadota</taxon>
        <taxon>Alphaproteobacteria</taxon>
        <taxon>Hyphomicrobiales</taxon>
        <taxon>Stappiaceae</taxon>
        <taxon>Roseibium</taxon>
    </lineage>
</organism>